<reference evidence="9 10" key="1">
    <citation type="journal article" date="2021" name="Elife">
        <title>Chloroplast acquisition without the gene transfer in kleptoplastic sea slugs, Plakobranchus ocellatus.</title>
        <authorList>
            <person name="Maeda T."/>
            <person name="Takahashi S."/>
            <person name="Yoshida T."/>
            <person name="Shimamura S."/>
            <person name="Takaki Y."/>
            <person name="Nagai Y."/>
            <person name="Toyoda A."/>
            <person name="Suzuki Y."/>
            <person name="Arimoto A."/>
            <person name="Ishii H."/>
            <person name="Satoh N."/>
            <person name="Nishiyama T."/>
            <person name="Hasebe M."/>
            <person name="Maruyama T."/>
            <person name="Minagawa J."/>
            <person name="Obokata J."/>
            <person name="Shigenobu S."/>
        </authorList>
    </citation>
    <scope>NUCLEOTIDE SEQUENCE [LARGE SCALE GENOMIC DNA]</scope>
</reference>
<keyword evidence="3" id="KW-0964">Secreted</keyword>
<keyword evidence="7" id="KW-0812">Transmembrane</keyword>
<feature type="signal peptide" evidence="8">
    <location>
        <begin position="1"/>
        <end position="23"/>
    </location>
</feature>
<protein>
    <recommendedName>
        <fullName evidence="11">Granulins domain-containing protein</fullName>
    </recommendedName>
</protein>
<gene>
    <name evidence="9" type="ORF">PoB_005776000</name>
</gene>
<evidence type="ECO:0000256" key="4">
    <source>
        <dbReference type="ARBA" id="ARBA00022656"/>
    </source>
</evidence>
<evidence type="ECO:0008006" key="11">
    <source>
        <dbReference type="Google" id="ProtNLM"/>
    </source>
</evidence>
<dbReference type="Proteomes" id="UP000735302">
    <property type="component" value="Unassembled WGS sequence"/>
</dbReference>
<organism evidence="9 10">
    <name type="scientific">Plakobranchus ocellatus</name>
    <dbReference type="NCBI Taxonomy" id="259542"/>
    <lineage>
        <taxon>Eukaryota</taxon>
        <taxon>Metazoa</taxon>
        <taxon>Spiralia</taxon>
        <taxon>Lophotrochozoa</taxon>
        <taxon>Mollusca</taxon>
        <taxon>Gastropoda</taxon>
        <taxon>Heterobranchia</taxon>
        <taxon>Euthyneura</taxon>
        <taxon>Panpulmonata</taxon>
        <taxon>Sacoglossa</taxon>
        <taxon>Placobranchoidea</taxon>
        <taxon>Plakobranchidae</taxon>
        <taxon>Plakobranchus</taxon>
    </lineage>
</organism>
<evidence type="ECO:0000313" key="9">
    <source>
        <dbReference type="EMBL" id="GFO31255.1"/>
    </source>
</evidence>
<keyword evidence="4" id="KW-0800">Toxin</keyword>
<evidence type="ECO:0000313" key="10">
    <source>
        <dbReference type="Proteomes" id="UP000735302"/>
    </source>
</evidence>
<keyword evidence="6" id="KW-0872">Ion channel impairing toxin</keyword>
<evidence type="ECO:0000256" key="2">
    <source>
        <dbReference type="ARBA" id="ARBA00008992"/>
    </source>
</evidence>
<keyword evidence="7" id="KW-1133">Transmembrane helix</keyword>
<dbReference type="AlphaFoldDB" id="A0AAV4CEM1"/>
<feature type="transmembrane region" description="Helical" evidence="7">
    <location>
        <begin position="126"/>
        <end position="144"/>
    </location>
</feature>
<dbReference type="InterPro" id="IPR012632">
    <property type="entry name" value="Scorpion_calcine"/>
</dbReference>
<dbReference type="GO" id="GO:0019855">
    <property type="term" value="F:calcium channel inhibitor activity"/>
    <property type="evidence" value="ECO:0007669"/>
    <property type="project" value="InterPro"/>
</dbReference>
<evidence type="ECO:0000256" key="8">
    <source>
        <dbReference type="SAM" id="SignalP"/>
    </source>
</evidence>
<comment type="subcellular location">
    <subcellularLocation>
        <location evidence="1">Secreted</location>
    </subcellularLocation>
</comment>
<evidence type="ECO:0000256" key="1">
    <source>
        <dbReference type="ARBA" id="ARBA00004613"/>
    </source>
</evidence>
<keyword evidence="7" id="KW-0472">Membrane</keyword>
<comment type="similarity">
    <text evidence="2">Belongs to the scorpion calcin family.</text>
</comment>
<keyword evidence="6" id="KW-1219">Ryanodine-sensitive calcium-release channel impairing toxin</keyword>
<keyword evidence="5" id="KW-1015">Disulfide bond</keyword>
<feature type="chain" id="PRO_5043405420" description="Granulins domain-containing protein" evidence="8">
    <location>
        <begin position="24"/>
        <end position="181"/>
    </location>
</feature>
<evidence type="ECO:0000256" key="6">
    <source>
        <dbReference type="ARBA" id="ARBA00023297"/>
    </source>
</evidence>
<name>A0AAV4CEM1_9GAST</name>
<keyword evidence="10" id="KW-1185">Reference proteome</keyword>
<keyword evidence="8" id="KW-0732">Signal</keyword>
<feature type="transmembrane region" description="Helical" evidence="7">
    <location>
        <begin position="156"/>
        <end position="180"/>
    </location>
</feature>
<accession>A0AAV4CEM1</accession>
<keyword evidence="6" id="KW-0108">Calcium channel impairing toxin</keyword>
<dbReference type="EMBL" id="BLXT01006383">
    <property type="protein sequence ID" value="GFO31255.1"/>
    <property type="molecule type" value="Genomic_DNA"/>
</dbReference>
<evidence type="ECO:0000256" key="7">
    <source>
        <dbReference type="SAM" id="Phobius"/>
    </source>
</evidence>
<dbReference type="PROSITE" id="PS60028">
    <property type="entry name" value="SCORPION_CALCINE"/>
    <property type="match status" value="1"/>
</dbReference>
<evidence type="ECO:0000256" key="5">
    <source>
        <dbReference type="ARBA" id="ARBA00023157"/>
    </source>
</evidence>
<dbReference type="GO" id="GO:0090729">
    <property type="term" value="F:toxin activity"/>
    <property type="evidence" value="ECO:0007669"/>
    <property type="project" value="UniProtKB-KW"/>
</dbReference>
<proteinExistence type="inferred from homology"/>
<comment type="caution">
    <text evidence="9">The sequence shown here is derived from an EMBL/GenBank/DDBJ whole genome shotgun (WGS) entry which is preliminary data.</text>
</comment>
<sequence length="181" mass="19832">MGGLDILLFWILTSAVLCCKVNASSCSWSNEDCREDEDCCSKSCHKAHEGTNPRCRHSTLGEPCVFDYHCQDSLTCGAHYNCCSPYWKMCIKDADCCDPNHVCRSADGFYYDRCLWRSAASRPSPAGFSTAIAYLSFLCVSVLLRVNNIMFSPNGNFILTAGLVIFVISSVKCMAADGAVG</sequence>
<dbReference type="GO" id="GO:0005576">
    <property type="term" value="C:extracellular region"/>
    <property type="evidence" value="ECO:0007669"/>
    <property type="project" value="UniProtKB-SubCell"/>
</dbReference>
<evidence type="ECO:0000256" key="3">
    <source>
        <dbReference type="ARBA" id="ARBA00022525"/>
    </source>
</evidence>